<dbReference type="InterPro" id="IPR018265">
    <property type="entry name" value="Ribosomal_bL35_CS"/>
</dbReference>
<gene>
    <name evidence="5" type="primary">rpmI</name>
    <name evidence="7" type="ordered locus">Sthe_1171</name>
</gene>
<dbReference type="PANTHER" id="PTHR33343">
    <property type="entry name" value="54S RIBOSOMAL PROTEIN BL35M"/>
    <property type="match status" value="1"/>
</dbReference>
<dbReference type="SUPFAM" id="SSF143034">
    <property type="entry name" value="L35p-like"/>
    <property type="match status" value="1"/>
</dbReference>
<comment type="similarity">
    <text evidence="1 5 6">Belongs to the bacterial ribosomal protein bL35 family.</text>
</comment>
<evidence type="ECO:0000256" key="3">
    <source>
        <dbReference type="ARBA" id="ARBA00023274"/>
    </source>
</evidence>
<organism evidence="7 8">
    <name type="scientific">Sphaerobacter thermophilus (strain ATCC 49802 / DSM 20745 / KCCM 41009 / NCIMB 13125 / S 6022)</name>
    <dbReference type="NCBI Taxonomy" id="479434"/>
    <lineage>
        <taxon>Bacteria</taxon>
        <taxon>Pseudomonadati</taxon>
        <taxon>Thermomicrobiota</taxon>
        <taxon>Thermomicrobia</taxon>
        <taxon>Sphaerobacterales</taxon>
        <taxon>Sphaerobacterineae</taxon>
        <taxon>Sphaerobacteraceae</taxon>
        <taxon>Sphaerobacter</taxon>
    </lineage>
</organism>
<dbReference type="FunFam" id="4.10.410.60:FF:000001">
    <property type="entry name" value="50S ribosomal protein L35"/>
    <property type="match status" value="1"/>
</dbReference>
<protein>
    <recommendedName>
        <fullName evidence="4 5">Large ribosomal subunit protein bL35</fullName>
    </recommendedName>
</protein>
<evidence type="ECO:0000256" key="4">
    <source>
        <dbReference type="ARBA" id="ARBA00071664"/>
    </source>
</evidence>
<evidence type="ECO:0000313" key="8">
    <source>
        <dbReference type="Proteomes" id="UP000002027"/>
    </source>
</evidence>
<proteinExistence type="inferred from homology"/>
<evidence type="ECO:0000256" key="2">
    <source>
        <dbReference type="ARBA" id="ARBA00022980"/>
    </source>
</evidence>
<dbReference type="GO" id="GO:0022625">
    <property type="term" value="C:cytosolic large ribosomal subunit"/>
    <property type="evidence" value="ECO:0007669"/>
    <property type="project" value="TreeGrafter"/>
</dbReference>
<dbReference type="FunCoup" id="D1C2Z0">
    <property type="interactions" value="322"/>
</dbReference>
<dbReference type="PANTHER" id="PTHR33343:SF1">
    <property type="entry name" value="LARGE RIBOSOMAL SUBUNIT PROTEIN BL35M"/>
    <property type="match status" value="1"/>
</dbReference>
<keyword evidence="2 5" id="KW-0689">Ribosomal protein</keyword>
<dbReference type="Pfam" id="PF01632">
    <property type="entry name" value="Ribosomal_L35p"/>
    <property type="match status" value="1"/>
</dbReference>
<dbReference type="eggNOG" id="COG0291">
    <property type="taxonomic scope" value="Bacteria"/>
</dbReference>
<dbReference type="Gene3D" id="4.10.410.60">
    <property type="match status" value="1"/>
</dbReference>
<dbReference type="PROSITE" id="PS00936">
    <property type="entry name" value="RIBOSOMAL_L35"/>
    <property type="match status" value="1"/>
</dbReference>
<dbReference type="Proteomes" id="UP000002027">
    <property type="component" value="Chromosome 1"/>
</dbReference>
<dbReference type="InterPro" id="IPR021137">
    <property type="entry name" value="Ribosomal_bL35-like"/>
</dbReference>
<dbReference type="NCBIfam" id="TIGR00001">
    <property type="entry name" value="rpmI_bact"/>
    <property type="match status" value="1"/>
</dbReference>
<dbReference type="AlphaFoldDB" id="D1C2Z0"/>
<evidence type="ECO:0000256" key="6">
    <source>
        <dbReference type="RuleBase" id="RU000568"/>
    </source>
</evidence>
<dbReference type="OrthoDB" id="47476at2"/>
<reference evidence="8" key="1">
    <citation type="submission" date="2009-11" db="EMBL/GenBank/DDBJ databases">
        <title>The complete chromosome 1 of Sphaerobacter thermophilus DSM 20745.</title>
        <authorList>
            <person name="Lucas S."/>
            <person name="Copeland A."/>
            <person name="Lapidus A."/>
            <person name="Glavina del Rio T."/>
            <person name="Dalin E."/>
            <person name="Tice H."/>
            <person name="Bruce D."/>
            <person name="Goodwin L."/>
            <person name="Pitluck S."/>
            <person name="Kyrpides N."/>
            <person name="Mavromatis K."/>
            <person name="Ivanova N."/>
            <person name="Mikhailova N."/>
            <person name="LaButti K.M."/>
            <person name="Clum A."/>
            <person name="Sun H.I."/>
            <person name="Brettin T."/>
            <person name="Detter J.C."/>
            <person name="Han C."/>
            <person name="Larimer F."/>
            <person name="Land M."/>
            <person name="Hauser L."/>
            <person name="Markowitz V."/>
            <person name="Cheng J.F."/>
            <person name="Hugenholtz P."/>
            <person name="Woyke T."/>
            <person name="Wu D."/>
            <person name="Steenblock K."/>
            <person name="Schneider S."/>
            <person name="Pukall R."/>
            <person name="Goeker M."/>
            <person name="Klenk H.P."/>
            <person name="Eisen J.A."/>
        </authorList>
    </citation>
    <scope>NUCLEOTIDE SEQUENCE [LARGE SCALE GENOMIC DNA]</scope>
    <source>
        <strain evidence="8">ATCC 49802 / DSM 20745 / S 6022</strain>
    </source>
</reference>
<keyword evidence="8" id="KW-1185">Reference proteome</keyword>
<dbReference type="HOGENOM" id="CLU_169643_4_1_0"/>
<evidence type="ECO:0000313" key="7">
    <source>
        <dbReference type="EMBL" id="ACZ38607.1"/>
    </source>
</evidence>
<dbReference type="KEGG" id="sti:Sthe_1171"/>
<dbReference type="HAMAP" id="MF_00514">
    <property type="entry name" value="Ribosomal_bL35"/>
    <property type="match status" value="1"/>
</dbReference>
<dbReference type="InterPro" id="IPR037229">
    <property type="entry name" value="Ribosomal_bL35_sf"/>
</dbReference>
<dbReference type="GO" id="GO:0006412">
    <property type="term" value="P:translation"/>
    <property type="evidence" value="ECO:0007669"/>
    <property type="project" value="UniProtKB-UniRule"/>
</dbReference>
<name>D1C2Z0_SPHTD</name>
<accession>D1C2Z0</accession>
<dbReference type="RefSeq" id="WP_012871654.1">
    <property type="nucleotide sequence ID" value="NC_013523.1"/>
</dbReference>
<reference evidence="7 8" key="2">
    <citation type="journal article" date="2010" name="Stand. Genomic Sci.">
        <title>Complete genome sequence of Desulfohalobium retbaense type strain (HR(100)).</title>
        <authorList>
            <person name="Spring S."/>
            <person name="Nolan M."/>
            <person name="Lapidus A."/>
            <person name="Glavina Del Rio T."/>
            <person name="Copeland A."/>
            <person name="Tice H."/>
            <person name="Cheng J.F."/>
            <person name="Lucas S."/>
            <person name="Land M."/>
            <person name="Chen F."/>
            <person name="Bruce D."/>
            <person name="Goodwin L."/>
            <person name="Pitluck S."/>
            <person name="Ivanova N."/>
            <person name="Mavromatis K."/>
            <person name="Mikhailova N."/>
            <person name="Pati A."/>
            <person name="Chen A."/>
            <person name="Palaniappan K."/>
            <person name="Hauser L."/>
            <person name="Chang Y.J."/>
            <person name="Jeffries C.D."/>
            <person name="Munk C."/>
            <person name="Kiss H."/>
            <person name="Chain P."/>
            <person name="Han C."/>
            <person name="Brettin T."/>
            <person name="Detter J.C."/>
            <person name="Schuler E."/>
            <person name="Goker M."/>
            <person name="Rohde M."/>
            <person name="Bristow J."/>
            <person name="Eisen J.A."/>
            <person name="Markowitz V."/>
            <person name="Hugenholtz P."/>
            <person name="Kyrpides N.C."/>
            <person name="Klenk H.P."/>
        </authorList>
    </citation>
    <scope>NUCLEOTIDE SEQUENCE [LARGE SCALE GENOMIC DNA]</scope>
    <source>
        <strain evidence="8">ATCC 49802 / DSM 20745 / S 6022</strain>
    </source>
</reference>
<dbReference type="PRINTS" id="PR00064">
    <property type="entry name" value="RIBOSOMALL35"/>
</dbReference>
<keyword evidence="3 5" id="KW-0687">Ribonucleoprotein</keyword>
<evidence type="ECO:0000256" key="5">
    <source>
        <dbReference type="HAMAP-Rule" id="MF_00514"/>
    </source>
</evidence>
<dbReference type="STRING" id="479434.Sthe_1171"/>
<evidence type="ECO:0000256" key="1">
    <source>
        <dbReference type="ARBA" id="ARBA00006598"/>
    </source>
</evidence>
<dbReference type="InParanoid" id="D1C2Z0"/>
<dbReference type="GO" id="GO:0003735">
    <property type="term" value="F:structural constituent of ribosome"/>
    <property type="evidence" value="ECO:0007669"/>
    <property type="project" value="InterPro"/>
</dbReference>
<sequence>MPKMKTHSGAKRRFKISAGGKIMRMHGERSHLRRKKAKRRLRAFDKMVEVAPASRKQLRRLLPYGS</sequence>
<dbReference type="EMBL" id="CP001823">
    <property type="protein sequence ID" value="ACZ38607.1"/>
    <property type="molecule type" value="Genomic_DNA"/>
</dbReference>
<dbReference type="InterPro" id="IPR001706">
    <property type="entry name" value="Ribosomal_bL35"/>
</dbReference>